<proteinExistence type="predicted"/>
<reference evidence="1 2" key="1">
    <citation type="submission" date="2016-10" db="EMBL/GenBank/DDBJ databases">
        <authorList>
            <person name="de Groot N.N."/>
        </authorList>
    </citation>
    <scope>NUCLEOTIDE SEQUENCE [LARGE SCALE GENOMIC DNA]</scope>
    <source>
        <strain evidence="1 2">CPCC 100156</strain>
    </source>
</reference>
<dbReference type="AlphaFoldDB" id="A0A1G6P1Q4"/>
<keyword evidence="2" id="KW-1185">Reference proteome</keyword>
<evidence type="ECO:0000313" key="2">
    <source>
        <dbReference type="Proteomes" id="UP000198925"/>
    </source>
</evidence>
<dbReference type="Proteomes" id="UP000198925">
    <property type="component" value="Unassembled WGS sequence"/>
</dbReference>
<evidence type="ECO:0000313" key="1">
    <source>
        <dbReference type="EMBL" id="SDC73969.1"/>
    </source>
</evidence>
<name>A0A1G6P1Q4_9PROT</name>
<dbReference type="EMBL" id="FMZX01000002">
    <property type="protein sequence ID" value="SDC73969.1"/>
    <property type="molecule type" value="Genomic_DNA"/>
</dbReference>
<gene>
    <name evidence="1" type="ORF">SAMN04487779_1002234</name>
</gene>
<accession>A0A1G6P1Q4</accession>
<organism evidence="1 2">
    <name type="scientific">Belnapia rosea</name>
    <dbReference type="NCBI Taxonomy" id="938405"/>
    <lineage>
        <taxon>Bacteria</taxon>
        <taxon>Pseudomonadati</taxon>
        <taxon>Pseudomonadota</taxon>
        <taxon>Alphaproteobacteria</taxon>
        <taxon>Acetobacterales</taxon>
        <taxon>Roseomonadaceae</taxon>
        <taxon>Belnapia</taxon>
    </lineage>
</organism>
<protein>
    <submittedName>
        <fullName evidence="1">Uncharacterized protein</fullName>
    </submittedName>
</protein>
<sequence>MTLAYNDTATLDRVRRDLRAFHAHLDRALFGRRFCALPRERRTAFVAVPEHVATNTHLHMVLRMAADRKAEFEAMLPDDRSQFWARWAQRGTHKLVPLYDADGWAKYCLKLMTVEGDWFYSDEFLADTAFRSAA</sequence>